<protein>
    <submittedName>
        <fullName evidence="2">Low molecular weight phosphatase family protein</fullName>
    </submittedName>
</protein>
<gene>
    <name evidence="2" type="ORF">GCM10009768_30710</name>
</gene>
<dbReference type="SMART" id="SM00226">
    <property type="entry name" value="LMWPc"/>
    <property type="match status" value="1"/>
</dbReference>
<comment type="caution">
    <text evidence="2">The sequence shown here is derived from an EMBL/GenBank/DDBJ whole genome shotgun (WGS) entry which is preliminary data.</text>
</comment>
<reference evidence="2 3" key="1">
    <citation type="journal article" date="2019" name="Int. J. Syst. Evol. Microbiol.">
        <title>The Global Catalogue of Microorganisms (GCM) 10K type strain sequencing project: providing services to taxonomists for standard genome sequencing and annotation.</title>
        <authorList>
            <consortium name="The Broad Institute Genomics Platform"/>
            <consortium name="The Broad Institute Genome Sequencing Center for Infectious Disease"/>
            <person name="Wu L."/>
            <person name="Ma J."/>
        </authorList>
    </citation>
    <scope>NUCLEOTIDE SEQUENCE [LARGE SCALE GENOMIC DNA]</scope>
    <source>
        <strain evidence="2 3">JCM 14736</strain>
    </source>
</reference>
<dbReference type="Pfam" id="PF01451">
    <property type="entry name" value="LMWPc"/>
    <property type="match status" value="1"/>
</dbReference>
<dbReference type="Gene3D" id="3.40.50.2300">
    <property type="match status" value="1"/>
</dbReference>
<dbReference type="EMBL" id="BAAAOB010000005">
    <property type="protein sequence ID" value="GAA1799564.1"/>
    <property type="molecule type" value="Genomic_DNA"/>
</dbReference>
<sequence length="200" mass="21922">MEVDESAGPVVNPLRIHIVCTANVCRSPLAERLLAQKLEAAFPGSFLVSSSGTRADGRIPLDPAVVRELSERGLQPPEGRRPLGAQDLSKADLVLTMEQMHRGVVLDRWPQLLRRSFTLVEFARLESAAADGGRREGESFRERWASALVDLTQHRSIVPAGAQGNDVADPYGLGPERFAEALAQIESCLDQVLRFAKRVM</sequence>
<accession>A0ABN2LU62</accession>
<dbReference type="SUPFAM" id="SSF52788">
    <property type="entry name" value="Phosphotyrosine protein phosphatases I"/>
    <property type="match status" value="1"/>
</dbReference>
<dbReference type="PANTHER" id="PTHR11717">
    <property type="entry name" value="LOW MOLECULAR WEIGHT PROTEIN TYROSINE PHOSPHATASE"/>
    <property type="match status" value="1"/>
</dbReference>
<dbReference type="Proteomes" id="UP001500851">
    <property type="component" value="Unassembled WGS sequence"/>
</dbReference>
<name>A0ABN2LU62_9MICO</name>
<organism evidence="2 3">
    <name type="scientific">Leucobacter iarius</name>
    <dbReference type="NCBI Taxonomy" id="333963"/>
    <lineage>
        <taxon>Bacteria</taxon>
        <taxon>Bacillati</taxon>
        <taxon>Actinomycetota</taxon>
        <taxon>Actinomycetes</taxon>
        <taxon>Micrococcales</taxon>
        <taxon>Microbacteriaceae</taxon>
        <taxon>Leucobacter</taxon>
    </lineage>
</organism>
<keyword evidence="3" id="KW-1185">Reference proteome</keyword>
<evidence type="ECO:0000313" key="3">
    <source>
        <dbReference type="Proteomes" id="UP001500851"/>
    </source>
</evidence>
<dbReference type="InterPro" id="IPR036196">
    <property type="entry name" value="Ptyr_pPase_sf"/>
</dbReference>
<feature type="domain" description="Phosphotyrosine protein phosphatase I" evidence="1">
    <location>
        <begin position="14"/>
        <end position="198"/>
    </location>
</feature>
<evidence type="ECO:0000259" key="1">
    <source>
        <dbReference type="SMART" id="SM00226"/>
    </source>
</evidence>
<proteinExistence type="predicted"/>
<evidence type="ECO:0000313" key="2">
    <source>
        <dbReference type="EMBL" id="GAA1799564.1"/>
    </source>
</evidence>
<dbReference type="InterPro" id="IPR023485">
    <property type="entry name" value="Ptyr_pPase"/>
</dbReference>
<dbReference type="PANTHER" id="PTHR11717:SF31">
    <property type="entry name" value="LOW MOLECULAR WEIGHT PROTEIN-TYROSINE-PHOSPHATASE ETP-RELATED"/>
    <property type="match status" value="1"/>
</dbReference>
<dbReference type="InterPro" id="IPR050438">
    <property type="entry name" value="LMW_PTPase"/>
</dbReference>